<proteinExistence type="predicted"/>
<reference evidence="2 3" key="1">
    <citation type="submission" date="2018-11" db="EMBL/GenBank/DDBJ databases">
        <title>The first complete genome of Serratia liquefaciens isolated from metalophyte plant revel distinctness adaptive mechanisms in an extreme habitat.</title>
        <authorList>
            <person name="Caneschi W.L."/>
            <person name="Sanchez A.B."/>
            <person name="Felestrino E.B."/>
            <person name="Assis R.A.B."/>
            <person name="Lemes C.G.C."/>
            <person name="Cordeiro I.F."/>
            <person name="Fonseca N.P."/>
            <person name="Villa M."/>
            <person name="Vieira I.T."/>
            <person name="Moraes L.A."/>
            <person name="Kamino L.H.Y."/>
            <person name="do Carmo F."/>
            <person name="Garcia C.M."/>
            <person name="Almeida N.F."/>
            <person name="Silva R.S."/>
            <person name="Ferro J.A."/>
            <person name="Ferro M.I.T."/>
            <person name="Varani A.M."/>
            <person name="Ferreira R.M."/>
            <person name="dos Santos V.L."/>
            <person name="Silva U.C."/>
            <person name="Setubal J.C."/>
            <person name="Moreira L.M."/>
        </authorList>
    </citation>
    <scope>NUCLEOTIDE SEQUENCE [LARGE SCALE GENOMIC DNA]</scope>
    <source>
        <strain evidence="2 3">FG3</strain>
    </source>
</reference>
<dbReference type="AlphaFoldDB" id="A0A515D034"/>
<dbReference type="RefSeq" id="WP_142815866.1">
    <property type="nucleotide sequence ID" value="NZ_CP033893.1"/>
</dbReference>
<keyword evidence="1" id="KW-1133">Transmembrane helix</keyword>
<feature type="transmembrane region" description="Helical" evidence="1">
    <location>
        <begin position="168"/>
        <end position="188"/>
    </location>
</feature>
<dbReference type="Proteomes" id="UP000317572">
    <property type="component" value="Chromosome"/>
</dbReference>
<evidence type="ECO:0000313" key="3">
    <source>
        <dbReference type="Proteomes" id="UP000317572"/>
    </source>
</evidence>
<gene>
    <name evidence="2" type="ORF">EGO53_19045</name>
</gene>
<evidence type="ECO:0000313" key="2">
    <source>
        <dbReference type="EMBL" id="QDL33764.1"/>
    </source>
</evidence>
<keyword evidence="1" id="KW-0812">Transmembrane</keyword>
<sequence length="242" mass="26971">MAHMRDEFPEKTKKILQERVANRCSNPGCNCLTSGPNFDAEKATRIGVAAYITAAAPNGPRFNASLSSEERKHISNGIWLCQNCAKLIDSDEHTYTEHAIRSWKSETECRIRNELEGGNLLDEDTDLQGWSCGHCNTFVAEGQMVCTGCQAEVAYHATKYEVIEARKLGGLFGAMIGGMLNFSVPNLLNSYFNLSIPNNWGLGLYSLFIVAVPAIIGALLLEEIKHSQYRNKPPRFFRQHNI</sequence>
<organism evidence="2 3">
    <name type="scientific">Serratia liquefaciens</name>
    <dbReference type="NCBI Taxonomy" id="614"/>
    <lineage>
        <taxon>Bacteria</taxon>
        <taxon>Pseudomonadati</taxon>
        <taxon>Pseudomonadota</taxon>
        <taxon>Gammaproteobacteria</taxon>
        <taxon>Enterobacterales</taxon>
        <taxon>Yersiniaceae</taxon>
        <taxon>Serratia</taxon>
    </lineage>
</organism>
<feature type="transmembrane region" description="Helical" evidence="1">
    <location>
        <begin position="200"/>
        <end position="221"/>
    </location>
</feature>
<keyword evidence="1" id="KW-0472">Membrane</keyword>
<name>A0A515D034_SERLI</name>
<dbReference type="EMBL" id="CP033893">
    <property type="protein sequence ID" value="QDL33764.1"/>
    <property type="molecule type" value="Genomic_DNA"/>
</dbReference>
<evidence type="ECO:0000256" key="1">
    <source>
        <dbReference type="SAM" id="Phobius"/>
    </source>
</evidence>
<accession>A0A515D034</accession>
<protein>
    <submittedName>
        <fullName evidence="2">Uncharacterized protein</fullName>
    </submittedName>
</protein>